<dbReference type="InterPro" id="IPR006578">
    <property type="entry name" value="MADF-dom"/>
</dbReference>
<sequence>MRFLSSTTTDLLNKMTDIGQNESGEKKKWDEQSEELLVDLWCDQECLYNITSKDYFNRDLKRREMEKIADALGTSADEVKKKMTNLRTQYGKLRRKGPSGSGLISFSRREKWLEERLAFLSPFMTAKATVSNLEKKRDTDHTEELELLVAADLDDAKCFDVVIPQVTSQTGPTPPKKKKESVEEKEMKIMEELLKSVTKVADNRDRLRSEDEDVFGQFVAGELRKIKNEQVKNVTKMKIHTALFDGIQDNFAKSKTLEPESGSSLHEQ</sequence>
<keyword evidence="3" id="KW-1185">Reference proteome</keyword>
<accession>A0A9Q1H9C8</accession>
<comment type="caution">
    <text evidence="2">The sequence shown here is derived from an EMBL/GenBank/DDBJ whole genome shotgun (WGS) entry which is preliminary data.</text>
</comment>
<gene>
    <name evidence="2" type="ORF">HOLleu_18310</name>
</gene>
<dbReference type="Pfam" id="PF10545">
    <property type="entry name" value="MADF_DNA_bdg"/>
    <property type="match status" value="1"/>
</dbReference>
<dbReference type="PANTHER" id="PTHR21505">
    <property type="entry name" value="MADF DOMAIN-CONTAINING PROTEIN-RELATED"/>
    <property type="match status" value="1"/>
</dbReference>
<proteinExistence type="predicted"/>
<evidence type="ECO:0000313" key="2">
    <source>
        <dbReference type="EMBL" id="KAJ8037485.1"/>
    </source>
</evidence>
<feature type="domain" description="MADF" evidence="1">
    <location>
        <begin position="36"/>
        <end position="125"/>
    </location>
</feature>
<dbReference type="OrthoDB" id="8881252at2759"/>
<protein>
    <recommendedName>
        <fullName evidence="1">MADF domain-containing protein</fullName>
    </recommendedName>
</protein>
<evidence type="ECO:0000259" key="1">
    <source>
        <dbReference type="PROSITE" id="PS51029"/>
    </source>
</evidence>
<dbReference type="PROSITE" id="PS51029">
    <property type="entry name" value="MADF"/>
    <property type="match status" value="1"/>
</dbReference>
<dbReference type="Proteomes" id="UP001152320">
    <property type="component" value="Chromosome 8"/>
</dbReference>
<evidence type="ECO:0000313" key="3">
    <source>
        <dbReference type="Proteomes" id="UP001152320"/>
    </source>
</evidence>
<dbReference type="AlphaFoldDB" id="A0A9Q1H9C8"/>
<dbReference type="PANTHER" id="PTHR21505:SF12">
    <property type="entry name" value="MADF DOMAIN-CONTAINING PROTEIN-RELATED"/>
    <property type="match status" value="1"/>
</dbReference>
<organism evidence="2 3">
    <name type="scientific">Holothuria leucospilota</name>
    <name type="common">Black long sea cucumber</name>
    <name type="synonym">Mertensiothuria leucospilota</name>
    <dbReference type="NCBI Taxonomy" id="206669"/>
    <lineage>
        <taxon>Eukaryota</taxon>
        <taxon>Metazoa</taxon>
        <taxon>Echinodermata</taxon>
        <taxon>Eleutherozoa</taxon>
        <taxon>Echinozoa</taxon>
        <taxon>Holothuroidea</taxon>
        <taxon>Aspidochirotacea</taxon>
        <taxon>Aspidochirotida</taxon>
        <taxon>Holothuriidae</taxon>
        <taxon>Holothuria</taxon>
    </lineage>
</organism>
<dbReference type="EMBL" id="JAIZAY010000008">
    <property type="protein sequence ID" value="KAJ8037485.1"/>
    <property type="molecule type" value="Genomic_DNA"/>
</dbReference>
<reference evidence="2" key="1">
    <citation type="submission" date="2021-10" db="EMBL/GenBank/DDBJ databases">
        <title>Tropical sea cucumber genome reveals ecological adaptation and Cuvierian tubules defense mechanism.</title>
        <authorList>
            <person name="Chen T."/>
        </authorList>
    </citation>
    <scope>NUCLEOTIDE SEQUENCE</scope>
    <source>
        <strain evidence="2">Nanhai2018</strain>
        <tissue evidence="2">Muscle</tissue>
    </source>
</reference>
<name>A0A9Q1H9C8_HOLLE</name>
<dbReference type="SMART" id="SM00595">
    <property type="entry name" value="MADF"/>
    <property type="match status" value="1"/>
</dbReference>